<feature type="domain" description="Hormone-sensitive lipase N-terminal" evidence="3">
    <location>
        <begin position="7"/>
        <end position="309"/>
    </location>
</feature>
<proteinExistence type="predicted"/>
<accession>A0ABP0GM25</accession>
<gene>
    <name evidence="5" type="ORF">CVLEPA_LOCUS26023</name>
</gene>
<evidence type="ECO:0000259" key="4">
    <source>
        <dbReference type="Pfam" id="PF07859"/>
    </source>
</evidence>
<evidence type="ECO:0000313" key="5">
    <source>
        <dbReference type="EMBL" id="CAK8692780.1"/>
    </source>
</evidence>
<dbReference type="Proteomes" id="UP001642483">
    <property type="component" value="Unassembled WGS sequence"/>
</dbReference>
<dbReference type="Pfam" id="PF06350">
    <property type="entry name" value="HSL_N"/>
    <property type="match status" value="1"/>
</dbReference>
<dbReference type="InterPro" id="IPR033140">
    <property type="entry name" value="Lipase_GDXG_put_SER_AS"/>
</dbReference>
<dbReference type="PANTHER" id="PTHR23025:SF3">
    <property type="entry name" value="HORMONE-SENSITIVE LIPASE"/>
    <property type="match status" value="1"/>
</dbReference>
<reference evidence="5 6" key="1">
    <citation type="submission" date="2024-02" db="EMBL/GenBank/DDBJ databases">
        <authorList>
            <person name="Daric V."/>
            <person name="Darras S."/>
        </authorList>
    </citation>
    <scope>NUCLEOTIDE SEQUENCE [LARGE SCALE GENOMIC DNA]</scope>
</reference>
<feature type="region of interest" description="Disordered" evidence="2">
    <location>
        <begin position="559"/>
        <end position="632"/>
    </location>
</feature>
<evidence type="ECO:0000256" key="1">
    <source>
        <dbReference type="PROSITE-ProRule" id="PRU10038"/>
    </source>
</evidence>
<protein>
    <recommendedName>
        <fullName evidence="7">Hormone-sensitive lipase</fullName>
    </recommendedName>
</protein>
<dbReference type="InterPro" id="IPR013094">
    <property type="entry name" value="AB_hydrolase_3"/>
</dbReference>
<feature type="compositionally biased region" description="Polar residues" evidence="2">
    <location>
        <begin position="583"/>
        <end position="596"/>
    </location>
</feature>
<keyword evidence="6" id="KW-1185">Reference proteome</keyword>
<dbReference type="PANTHER" id="PTHR23025">
    <property type="entry name" value="TRIACYLGLYCEROL LIPASE"/>
    <property type="match status" value="1"/>
</dbReference>
<feature type="domain" description="Alpha/beta hydrolase fold-3" evidence="4">
    <location>
        <begin position="342"/>
        <end position="461"/>
    </location>
</feature>
<dbReference type="PROSITE" id="PS01174">
    <property type="entry name" value="LIPASE_GDXG_SER"/>
    <property type="match status" value="1"/>
</dbReference>
<sequence>MANSLVYNTLSSLLTECIQHFSANCHSVSSESILKYLQKIENHLQHVEPIAKDFIGKYASNYDVVPGLEVNGYRSILAVLESLLLIIISTLRTVSAECRKTFFQGNFYVDKLHIYSDILHQLRALLYYAQMLIGLTPNGELFVDEKASEPFMHDCEIMAKACFYGSMHGFQYCGGMKPVVQSLATFAASYNDVHQPSGTWATFKSAINSSRYVVSPELRGEQLEKVYNGGDIQFFKNFWGLHEQGIVKAIPNLVGASVQVNRTFEIEPKAFDLPSLVENEIVRISFTSSLGLTKTVNGRLISFVLREGQESPASPSKPDTGFDKSRVGFKTIKAKPKSKNLIFFCHGGGFVALTSKSYELVLRQWSKELECPIFSIDYSLAPDAPFPEAFEECFYAYAWAINNAEYLGTTAENIVFAGDSAGGNLVLSVAMRAAMYGIKLPNAIVSMYPACIVRYSASPARLLSIMDPLLPLGVLSGCLGAYSGVKTKKIKRRTSKDWDASLRPMSPSRQPVSVKLLSSFVKDVGETFHRITNNATSTKRKPEDRTWWDEEFEVVSPDEISKTISDQSIDQSSSNDEEKHRNSSAISIDGINNNSAGAAPDTASEKSPTSSSHMQDDDPGETIQRGGRPSLQAGTKFKLKLPHSFRPLKSKFCGDNFQMHHSPVVRNAFISPALASEDLLRKLPYVDIVGCEFDPLLDDSVMLAKRLQTLGKSYRFHLIRGLPHGFLSLQVSNEAKDAAKTCLERIKAGLERTTPS</sequence>
<feature type="compositionally biased region" description="Low complexity" evidence="2">
    <location>
        <begin position="564"/>
        <end position="574"/>
    </location>
</feature>
<evidence type="ECO:0000259" key="3">
    <source>
        <dbReference type="Pfam" id="PF06350"/>
    </source>
</evidence>
<feature type="domain" description="Alpha/beta hydrolase fold-3" evidence="4">
    <location>
        <begin position="665"/>
        <end position="727"/>
    </location>
</feature>
<comment type="caution">
    <text evidence="5">The sequence shown here is derived from an EMBL/GenBank/DDBJ whole genome shotgun (WGS) entry which is preliminary data.</text>
</comment>
<name>A0ABP0GM25_CLALP</name>
<organism evidence="5 6">
    <name type="scientific">Clavelina lepadiformis</name>
    <name type="common">Light-bulb sea squirt</name>
    <name type="synonym">Ascidia lepadiformis</name>
    <dbReference type="NCBI Taxonomy" id="159417"/>
    <lineage>
        <taxon>Eukaryota</taxon>
        <taxon>Metazoa</taxon>
        <taxon>Chordata</taxon>
        <taxon>Tunicata</taxon>
        <taxon>Ascidiacea</taxon>
        <taxon>Aplousobranchia</taxon>
        <taxon>Clavelinidae</taxon>
        <taxon>Clavelina</taxon>
    </lineage>
</organism>
<evidence type="ECO:0008006" key="7">
    <source>
        <dbReference type="Google" id="ProtNLM"/>
    </source>
</evidence>
<evidence type="ECO:0000313" key="6">
    <source>
        <dbReference type="Proteomes" id="UP001642483"/>
    </source>
</evidence>
<dbReference type="Pfam" id="PF07859">
    <property type="entry name" value="Abhydrolase_3"/>
    <property type="match status" value="2"/>
</dbReference>
<dbReference type="InterPro" id="IPR010468">
    <property type="entry name" value="HSL_N"/>
</dbReference>
<feature type="active site" evidence="1">
    <location>
        <position position="420"/>
    </location>
</feature>
<dbReference type="SUPFAM" id="SSF53474">
    <property type="entry name" value="alpha/beta-Hydrolases"/>
    <property type="match status" value="1"/>
</dbReference>
<evidence type="ECO:0000256" key="2">
    <source>
        <dbReference type="SAM" id="MobiDB-lite"/>
    </source>
</evidence>
<dbReference type="InterPro" id="IPR029058">
    <property type="entry name" value="AB_hydrolase_fold"/>
</dbReference>
<dbReference type="EMBL" id="CAWYQH010000130">
    <property type="protein sequence ID" value="CAK8692780.1"/>
    <property type="molecule type" value="Genomic_DNA"/>
</dbReference>
<dbReference type="Gene3D" id="3.40.50.1820">
    <property type="entry name" value="alpha/beta hydrolase"/>
    <property type="match status" value="2"/>
</dbReference>